<dbReference type="Proteomes" id="UP001159075">
    <property type="component" value="Unassembled WGS sequence"/>
</dbReference>
<evidence type="ECO:0000313" key="2">
    <source>
        <dbReference type="Proteomes" id="UP001159075"/>
    </source>
</evidence>
<evidence type="ECO:0000313" key="1">
    <source>
        <dbReference type="EMBL" id="MDI5832634.1"/>
    </source>
</evidence>
<gene>
    <name evidence="1" type="ORF">ODY93_13725</name>
</gene>
<sequence>MNQYFQDPMATRLAHIGFHMERSLFANASEHQKSKAFIQLAKGLMERANLSDEIEYIEASNQSDVSAIRLIPLKLIYSYPKGFTEIYKFDASCEEGPVNFAQELPADAFLAELNRLADKINAEYSCKLEEIDAPNQGDALARIYMMLQHQLYNLEITRALDFFKQCSTKVAAWGANSDSVKTLINKINCESVLNQTISIQSEALSTAKSTYSYQIHDRNNTETEISFVFDFKLNKLSSGENEATLPSATCQRFDKGIDVYTSLTEGIDIFKSEDQFENIVGYLYGKGFELSDEYLSEVKYRNDYIQLKHIAKYRSFGPLEDALARFNARIPTRKPIYNVNTISDLFEQFNDATEERKRNFACSFTKAGIDIDQLVSISIPPGNPKFRKIADNAVARLKETDLYSYILTAKLTNSLDSLIEDLNIDANASAEDSESNSIMSL</sequence>
<dbReference type="EMBL" id="JAOTLW010000013">
    <property type="protein sequence ID" value="MDI5832634.1"/>
    <property type="molecule type" value="Genomic_DNA"/>
</dbReference>
<name>A0ABT6UH82_9GAMM</name>
<keyword evidence="2" id="KW-1185">Reference proteome</keyword>
<proteinExistence type="predicted"/>
<comment type="caution">
    <text evidence="1">The sequence shown here is derived from an EMBL/GenBank/DDBJ whole genome shotgun (WGS) entry which is preliminary data.</text>
</comment>
<organism evidence="1 2">
    <name type="scientific">Shewanella xiamenensis</name>
    <dbReference type="NCBI Taxonomy" id="332186"/>
    <lineage>
        <taxon>Bacteria</taxon>
        <taxon>Pseudomonadati</taxon>
        <taxon>Pseudomonadota</taxon>
        <taxon>Gammaproteobacteria</taxon>
        <taxon>Alteromonadales</taxon>
        <taxon>Shewanellaceae</taxon>
        <taxon>Shewanella</taxon>
    </lineage>
</organism>
<dbReference type="RefSeq" id="WP_282679605.1">
    <property type="nucleotide sequence ID" value="NZ_CP106875.1"/>
</dbReference>
<accession>A0ABT6UH82</accession>
<reference evidence="1 2" key="1">
    <citation type="submission" date="2022-09" db="EMBL/GenBank/DDBJ databases">
        <title>The outer-membrane cytochrome OmcA is essential for infection of Shewanella oneidensis by a zebrafish-associated bacteriophage.</title>
        <authorList>
            <person name="Grenfell A.W."/>
            <person name="Intile P."/>
            <person name="Mcfarlane J."/>
            <person name="Leung D."/>
            <person name="Abdalla K."/>
            <person name="Wold M."/>
            <person name="Kees E."/>
            <person name="Gralnick J."/>
        </authorList>
    </citation>
    <scope>NUCLEOTIDE SEQUENCE [LARGE SCALE GENOMIC DNA]</scope>
    <source>
        <strain evidence="1 2">NF-5</strain>
    </source>
</reference>
<protein>
    <submittedName>
        <fullName evidence="1">Uncharacterized protein</fullName>
    </submittedName>
</protein>